<dbReference type="Pfam" id="PF10646">
    <property type="entry name" value="Germane"/>
    <property type="match status" value="1"/>
</dbReference>
<gene>
    <name evidence="2" type="ORF">IAD15_04990</name>
</gene>
<accession>A0A9D1KZC5</accession>
<dbReference type="Proteomes" id="UP000824175">
    <property type="component" value="Unassembled WGS sequence"/>
</dbReference>
<name>A0A9D1KZC5_9FIRM</name>
<evidence type="ECO:0000313" key="2">
    <source>
        <dbReference type="EMBL" id="HIU13408.1"/>
    </source>
</evidence>
<evidence type="ECO:0000313" key="3">
    <source>
        <dbReference type="Proteomes" id="UP000824175"/>
    </source>
</evidence>
<evidence type="ECO:0000259" key="1">
    <source>
        <dbReference type="SMART" id="SM00909"/>
    </source>
</evidence>
<comment type="caution">
    <text evidence="2">The sequence shown here is derived from an EMBL/GenBank/DDBJ whole genome shotgun (WGS) entry which is preliminary data.</text>
</comment>
<dbReference type="EMBL" id="DVMJ01000041">
    <property type="protein sequence ID" value="HIU13408.1"/>
    <property type="molecule type" value="Genomic_DNA"/>
</dbReference>
<dbReference type="InterPro" id="IPR019606">
    <property type="entry name" value="GerMN"/>
</dbReference>
<feature type="domain" description="GerMN" evidence="1">
    <location>
        <begin position="72"/>
        <end position="159"/>
    </location>
</feature>
<reference evidence="2" key="2">
    <citation type="journal article" date="2021" name="PeerJ">
        <title>Extensive microbial diversity within the chicken gut microbiome revealed by metagenomics and culture.</title>
        <authorList>
            <person name="Gilroy R."/>
            <person name="Ravi A."/>
            <person name="Getino M."/>
            <person name="Pursley I."/>
            <person name="Horton D.L."/>
            <person name="Alikhan N.F."/>
            <person name="Baker D."/>
            <person name="Gharbi K."/>
            <person name="Hall N."/>
            <person name="Watson M."/>
            <person name="Adriaenssens E.M."/>
            <person name="Foster-Nyarko E."/>
            <person name="Jarju S."/>
            <person name="Secka A."/>
            <person name="Antonio M."/>
            <person name="Oren A."/>
            <person name="Chaudhuri R.R."/>
            <person name="La Ragione R."/>
            <person name="Hildebrand F."/>
            <person name="Pallen M.J."/>
        </authorList>
    </citation>
    <scope>NUCLEOTIDE SEQUENCE</scope>
    <source>
        <strain evidence="2">CHK195-11698</strain>
    </source>
</reference>
<proteinExistence type="predicted"/>
<organism evidence="2 3">
    <name type="scientific">Candidatus Fimiplasma intestinipullorum</name>
    <dbReference type="NCBI Taxonomy" id="2840825"/>
    <lineage>
        <taxon>Bacteria</taxon>
        <taxon>Bacillati</taxon>
        <taxon>Bacillota</taxon>
        <taxon>Clostridia</taxon>
        <taxon>Eubacteriales</taxon>
        <taxon>Candidatus Fimiplasma</taxon>
    </lineage>
</organism>
<dbReference type="AlphaFoldDB" id="A0A9D1KZC5"/>
<sequence length="320" mass="35513">MKKQWIKNGLFCLLCLITLGGYLFGRNTSQVDKTVSVESDGNYHQIVYEDADRMLIPITYQIAVDAANSDDLKQVFSLMKSPGSLSEYLHSFVPDELELVSTTLDENGNLNLDFSSALEQVTREQELRFLEGLVFVYGQFEGVNSLTFSMAGDPLSKLPQGEIDLTQPLTRELGINNFESSTRDLHHTTSVVVYYAKQIGNEELYVPVSKRLEISDDIAYTLNEVLDEVSITSTLTTASCLEDVVVLEGSSLEDGHLLVNLNSAVLLDESTINQDIYDLLLLSFSHLEGVEEISLQVQGEDLGSGEASKVSEIVYNTIRM</sequence>
<reference evidence="2" key="1">
    <citation type="submission" date="2020-10" db="EMBL/GenBank/DDBJ databases">
        <authorList>
            <person name="Gilroy R."/>
        </authorList>
    </citation>
    <scope>NUCLEOTIDE SEQUENCE</scope>
    <source>
        <strain evidence="2">CHK195-11698</strain>
    </source>
</reference>
<dbReference type="SMART" id="SM00909">
    <property type="entry name" value="Germane"/>
    <property type="match status" value="2"/>
</dbReference>
<protein>
    <submittedName>
        <fullName evidence="2">GerMN domain-containing protein</fullName>
    </submittedName>
</protein>
<feature type="domain" description="GerMN" evidence="1">
    <location>
        <begin position="218"/>
        <end position="306"/>
    </location>
</feature>